<protein>
    <recommendedName>
        <fullName evidence="3">DUF218 domain-containing protein</fullName>
    </recommendedName>
</protein>
<dbReference type="InterPro" id="IPR055323">
    <property type="entry name" value="C57A10.07/YOR238W"/>
</dbReference>
<comment type="caution">
    <text evidence="1">The sequence shown here is derived from an EMBL/GenBank/DDBJ whole genome shotgun (WGS) entry which is preliminary data.</text>
</comment>
<dbReference type="EMBL" id="JAPDRL010000093">
    <property type="protein sequence ID" value="KAJ9657975.1"/>
    <property type="molecule type" value="Genomic_DNA"/>
</dbReference>
<accession>A0ABQ9NL31</accession>
<dbReference type="PANTHER" id="PTHR28110">
    <property type="entry name" value="TRANSMEMBRANE PROTEIN"/>
    <property type="match status" value="1"/>
</dbReference>
<dbReference type="Gene3D" id="3.40.50.620">
    <property type="entry name" value="HUPs"/>
    <property type="match status" value="1"/>
</dbReference>
<dbReference type="PANTHER" id="PTHR28110:SF1">
    <property type="entry name" value="TRANSMEMBRANE PROTEIN"/>
    <property type="match status" value="1"/>
</dbReference>
<evidence type="ECO:0008006" key="3">
    <source>
        <dbReference type="Google" id="ProtNLM"/>
    </source>
</evidence>
<dbReference type="InterPro" id="IPR014729">
    <property type="entry name" value="Rossmann-like_a/b/a_fold"/>
</dbReference>
<name>A0ABQ9NL31_9PEZI</name>
<keyword evidence="2" id="KW-1185">Reference proteome</keyword>
<organism evidence="1 2">
    <name type="scientific">Coniosporium apollinis</name>
    <dbReference type="NCBI Taxonomy" id="61459"/>
    <lineage>
        <taxon>Eukaryota</taxon>
        <taxon>Fungi</taxon>
        <taxon>Dikarya</taxon>
        <taxon>Ascomycota</taxon>
        <taxon>Pezizomycotina</taxon>
        <taxon>Dothideomycetes</taxon>
        <taxon>Dothideomycetes incertae sedis</taxon>
        <taxon>Coniosporium</taxon>
    </lineage>
</organism>
<gene>
    <name evidence="1" type="ORF">H2201_007982</name>
</gene>
<sequence>MASHAVTEAIAVPTTLIVVCCHAFYVPNGPNPILPHESDPNLANPYLESNWHLKPFQRSPFAKPGEHETFIQHILAGLQAILHGQSADDCVLVFSGGQTERSLRPLSEAASYWNAARGVLRQTSGEHQISLLLSLRGKSRILLEEHATDSYQNLLFSVIAFRKAWGCYPKNVRVVTHAFKAKRFMALHARAIRWPEHRFHVQGIDPVMSYSELELTKRGEEINAYGQFLNDLYGSKLAHSLKRKERGWDECEEAFKRWVAEFGKPIEQGLDDSAVKELLQWQGGRSGRELFPKRMPWEDDA</sequence>
<evidence type="ECO:0000313" key="1">
    <source>
        <dbReference type="EMBL" id="KAJ9657975.1"/>
    </source>
</evidence>
<proteinExistence type="predicted"/>
<reference evidence="1" key="1">
    <citation type="submission" date="2022-10" db="EMBL/GenBank/DDBJ databases">
        <title>Culturing micro-colonial fungi from biological soil crusts in the Mojave desert and describing Neophaeococcomyces mojavensis, and introducing the new genera and species Taxawa tesnikishii.</title>
        <authorList>
            <person name="Kurbessoian T."/>
            <person name="Stajich J.E."/>
        </authorList>
    </citation>
    <scope>NUCLEOTIDE SEQUENCE</scope>
    <source>
        <strain evidence="1">TK_1</strain>
    </source>
</reference>
<evidence type="ECO:0000313" key="2">
    <source>
        <dbReference type="Proteomes" id="UP001172684"/>
    </source>
</evidence>
<dbReference type="Proteomes" id="UP001172684">
    <property type="component" value="Unassembled WGS sequence"/>
</dbReference>